<accession>A0ABR6BAD7</accession>
<sequence>MEDLIATGPAPVIGLLPAGYGPRTEVALFPLAGPEVRQRAFACTHRGREVWPPLWLVLGLPGR</sequence>
<keyword evidence="2" id="KW-1185">Reference proteome</keyword>
<evidence type="ECO:0000313" key="1">
    <source>
        <dbReference type="EMBL" id="MBA8923802.1"/>
    </source>
</evidence>
<organism evidence="1 2">
    <name type="scientific">Kutzneria viridogrisea</name>
    <dbReference type="NCBI Taxonomy" id="47990"/>
    <lineage>
        <taxon>Bacteria</taxon>
        <taxon>Bacillati</taxon>
        <taxon>Actinomycetota</taxon>
        <taxon>Actinomycetes</taxon>
        <taxon>Pseudonocardiales</taxon>
        <taxon>Pseudonocardiaceae</taxon>
        <taxon>Kutzneria</taxon>
    </lineage>
</organism>
<dbReference type="RefSeq" id="WP_182836378.1">
    <property type="nucleotide sequence ID" value="NZ_JACJID010000001.1"/>
</dbReference>
<gene>
    <name evidence="1" type="ORF">BC739_000999</name>
</gene>
<evidence type="ECO:0000313" key="2">
    <source>
        <dbReference type="Proteomes" id="UP000517916"/>
    </source>
</evidence>
<name>A0ABR6BAD7_9PSEU</name>
<reference evidence="1 2" key="1">
    <citation type="submission" date="2020-08" db="EMBL/GenBank/DDBJ databases">
        <title>Genomic Encyclopedia of Archaeal and Bacterial Type Strains, Phase II (KMG-II): from individual species to whole genera.</title>
        <authorList>
            <person name="Goeker M."/>
        </authorList>
    </citation>
    <scope>NUCLEOTIDE SEQUENCE [LARGE SCALE GENOMIC DNA]</scope>
    <source>
        <strain evidence="1 2">DSM 43850</strain>
    </source>
</reference>
<dbReference type="EMBL" id="JACJID010000001">
    <property type="protein sequence ID" value="MBA8923802.1"/>
    <property type="molecule type" value="Genomic_DNA"/>
</dbReference>
<proteinExistence type="predicted"/>
<dbReference type="Proteomes" id="UP000517916">
    <property type="component" value="Unassembled WGS sequence"/>
</dbReference>
<comment type="caution">
    <text evidence="1">The sequence shown here is derived from an EMBL/GenBank/DDBJ whole genome shotgun (WGS) entry which is preliminary data.</text>
</comment>
<protein>
    <submittedName>
        <fullName evidence="1">Uncharacterized protein</fullName>
    </submittedName>
</protein>